<dbReference type="InterPro" id="IPR002213">
    <property type="entry name" value="UDP_glucos_trans"/>
</dbReference>
<dbReference type="EMBL" id="JACGWJ010000020">
    <property type="protein sequence ID" value="KAL0341337.1"/>
    <property type="molecule type" value="Genomic_DNA"/>
</dbReference>
<dbReference type="AlphaFoldDB" id="A0AAW2NEL3"/>
<comment type="similarity">
    <text evidence="1">Belongs to the UDP-glycosyltransferase family.</text>
</comment>
<name>A0AAW2NEL3_SESRA</name>
<dbReference type="GO" id="GO:0080044">
    <property type="term" value="F:quercetin 7-O-glucosyltransferase activity"/>
    <property type="evidence" value="ECO:0007669"/>
    <property type="project" value="TreeGrafter"/>
</dbReference>
<dbReference type="CDD" id="cd03784">
    <property type="entry name" value="GT1_Gtf-like"/>
    <property type="match status" value="1"/>
</dbReference>
<dbReference type="PANTHER" id="PTHR11926">
    <property type="entry name" value="GLUCOSYL/GLUCURONOSYL TRANSFERASES"/>
    <property type="match status" value="1"/>
</dbReference>
<reference evidence="3" key="2">
    <citation type="journal article" date="2024" name="Plant">
        <title>Genomic evolution and insights into agronomic trait innovations of Sesamum species.</title>
        <authorList>
            <person name="Miao H."/>
            <person name="Wang L."/>
            <person name="Qu L."/>
            <person name="Liu H."/>
            <person name="Sun Y."/>
            <person name="Le M."/>
            <person name="Wang Q."/>
            <person name="Wei S."/>
            <person name="Zheng Y."/>
            <person name="Lin W."/>
            <person name="Duan Y."/>
            <person name="Cao H."/>
            <person name="Xiong S."/>
            <person name="Wang X."/>
            <person name="Wei L."/>
            <person name="Li C."/>
            <person name="Ma Q."/>
            <person name="Ju M."/>
            <person name="Zhao R."/>
            <person name="Li G."/>
            <person name="Mu C."/>
            <person name="Tian Q."/>
            <person name="Mei H."/>
            <person name="Zhang T."/>
            <person name="Gao T."/>
            <person name="Zhang H."/>
        </authorList>
    </citation>
    <scope>NUCLEOTIDE SEQUENCE</scope>
    <source>
        <strain evidence="3">G02</strain>
    </source>
</reference>
<gene>
    <name evidence="3" type="ORF">Sradi_4650500</name>
</gene>
<comment type="caution">
    <text evidence="3">The sequence shown here is derived from an EMBL/GenBank/DDBJ whole genome shotgun (WGS) entry which is preliminary data.</text>
</comment>
<protein>
    <submittedName>
        <fullName evidence="3">UDP-glycosyltransferase 76B1</fullName>
    </submittedName>
</protein>
<evidence type="ECO:0000256" key="2">
    <source>
        <dbReference type="ARBA" id="ARBA00022679"/>
    </source>
</evidence>
<dbReference type="Gene3D" id="3.40.50.2000">
    <property type="entry name" value="Glycogen Phosphorylase B"/>
    <property type="match status" value="2"/>
</dbReference>
<dbReference type="FunFam" id="3.40.50.2000:FF:000040">
    <property type="entry name" value="UDP-glycosyltransferase 76C1"/>
    <property type="match status" value="1"/>
</dbReference>
<dbReference type="FunFam" id="3.40.50.2000:FF:000120">
    <property type="entry name" value="UDP-glycosyltransferase 76C1"/>
    <property type="match status" value="1"/>
</dbReference>
<proteinExistence type="inferred from homology"/>
<keyword evidence="2" id="KW-0808">Transferase</keyword>
<dbReference type="SUPFAM" id="SSF53756">
    <property type="entry name" value="UDP-Glycosyltransferase/glycogen phosphorylase"/>
    <property type="match status" value="1"/>
</dbReference>
<sequence length="470" mass="53126">MDDAGKTTLKQNKRRRLVLFPVPLQGHINPMIQLAQILQVRGFDVSIIHTKYNSPNLSRYPQFIVHIIPDGLSETEVSTSDVTLFLKRLNTNCAGPFYDCLADLLSRDTDNPPIAIITDSIWDFTQAAANSFNLPRIVLRATSVCSFLVFAALPLLQEKGYLDNLDSKREDLVVELPPLKVKDIPVFESSENTYQLIQQIVEETKKASGIIFNTFQELEEPELFKLQETYRVPTFSIGPFHKSFPASSSSLFTQDRSSISWLDAQAPKSVLYVSFGSLATMDQRQMNEVAWGLADSMQPFLWVVRPGLVRGSEWLEMLPNEFLAGTRDRGYIVKWAPQQEVLSHPAIGGFWTHGGWNSILESICEGVAMICSPMFGDQMVNSRYVSDVWRVGMKLEKGFERGEIESGIKKLMMGREGEEMRERIMSLKEKEDGCLGFGAHHTTHLIPYLVLFLHLDLQLIKPFLSTLSVN</sequence>
<evidence type="ECO:0000256" key="1">
    <source>
        <dbReference type="ARBA" id="ARBA00009995"/>
    </source>
</evidence>
<accession>A0AAW2NEL3</accession>
<dbReference type="PANTHER" id="PTHR11926:SF1464">
    <property type="entry name" value="UDP-GLYCOSYLTRANSFERASE 76B1-LIKE"/>
    <property type="match status" value="1"/>
</dbReference>
<evidence type="ECO:0000313" key="3">
    <source>
        <dbReference type="EMBL" id="KAL0341337.1"/>
    </source>
</evidence>
<dbReference type="GO" id="GO:0080043">
    <property type="term" value="F:quercetin 3-O-glucosyltransferase activity"/>
    <property type="evidence" value="ECO:0007669"/>
    <property type="project" value="TreeGrafter"/>
</dbReference>
<organism evidence="3">
    <name type="scientific">Sesamum radiatum</name>
    <name type="common">Black benniseed</name>
    <dbReference type="NCBI Taxonomy" id="300843"/>
    <lineage>
        <taxon>Eukaryota</taxon>
        <taxon>Viridiplantae</taxon>
        <taxon>Streptophyta</taxon>
        <taxon>Embryophyta</taxon>
        <taxon>Tracheophyta</taxon>
        <taxon>Spermatophyta</taxon>
        <taxon>Magnoliopsida</taxon>
        <taxon>eudicotyledons</taxon>
        <taxon>Gunneridae</taxon>
        <taxon>Pentapetalae</taxon>
        <taxon>asterids</taxon>
        <taxon>lamiids</taxon>
        <taxon>Lamiales</taxon>
        <taxon>Pedaliaceae</taxon>
        <taxon>Sesamum</taxon>
    </lineage>
</organism>
<dbReference type="Pfam" id="PF00201">
    <property type="entry name" value="UDPGT"/>
    <property type="match status" value="1"/>
</dbReference>
<reference evidence="3" key="1">
    <citation type="submission" date="2020-06" db="EMBL/GenBank/DDBJ databases">
        <authorList>
            <person name="Li T."/>
            <person name="Hu X."/>
            <person name="Zhang T."/>
            <person name="Song X."/>
            <person name="Zhang H."/>
            <person name="Dai N."/>
            <person name="Sheng W."/>
            <person name="Hou X."/>
            <person name="Wei L."/>
        </authorList>
    </citation>
    <scope>NUCLEOTIDE SEQUENCE</scope>
    <source>
        <strain evidence="3">G02</strain>
        <tissue evidence="3">Leaf</tissue>
    </source>
</reference>